<feature type="non-terminal residue" evidence="1">
    <location>
        <position position="24"/>
    </location>
</feature>
<sequence length="24" mass="2849">MTPTLRTERLLLEPYVPEDEEAFV</sequence>
<dbReference type="AlphaFoldDB" id="A0A6G3WWH3"/>
<accession>A0A6G3WWH3</accession>
<protein>
    <submittedName>
        <fullName evidence="1">GNAT family N-acetyltransferase</fullName>
    </submittedName>
</protein>
<dbReference type="EMBL" id="JAAGMN010002587">
    <property type="protein sequence ID" value="NEE09804.1"/>
    <property type="molecule type" value="Genomic_DNA"/>
</dbReference>
<gene>
    <name evidence="1" type="ORF">G3M58_25565</name>
</gene>
<comment type="caution">
    <text evidence="1">The sequence shown here is derived from an EMBL/GenBank/DDBJ whole genome shotgun (WGS) entry which is preliminary data.</text>
</comment>
<name>A0A6G3WWH3_9ACTN</name>
<reference evidence="1" key="1">
    <citation type="submission" date="2020-01" db="EMBL/GenBank/DDBJ databases">
        <title>Insect and environment-associated Actinomycetes.</title>
        <authorList>
            <person name="Currrie C."/>
            <person name="Chevrette M."/>
            <person name="Carlson C."/>
            <person name="Stubbendieck R."/>
            <person name="Wendt-Pienkowski E."/>
        </authorList>
    </citation>
    <scope>NUCLEOTIDE SEQUENCE</scope>
    <source>
        <strain evidence="1">SID7499</strain>
    </source>
</reference>
<organism evidence="1">
    <name type="scientific">Streptomyces sp. SID7499</name>
    <dbReference type="NCBI Taxonomy" id="2706086"/>
    <lineage>
        <taxon>Bacteria</taxon>
        <taxon>Bacillati</taxon>
        <taxon>Actinomycetota</taxon>
        <taxon>Actinomycetes</taxon>
        <taxon>Kitasatosporales</taxon>
        <taxon>Streptomycetaceae</taxon>
        <taxon>Streptomyces</taxon>
    </lineage>
</organism>
<dbReference type="GO" id="GO:0016740">
    <property type="term" value="F:transferase activity"/>
    <property type="evidence" value="ECO:0007669"/>
    <property type="project" value="UniProtKB-KW"/>
</dbReference>
<keyword evidence="1" id="KW-0808">Transferase</keyword>
<evidence type="ECO:0000313" key="1">
    <source>
        <dbReference type="EMBL" id="NEE09804.1"/>
    </source>
</evidence>
<proteinExistence type="predicted"/>